<accession>A0A2P8DUU0</accession>
<proteinExistence type="predicted"/>
<sequence>MLVERGLTLAAAESLTGGLIGATITAVPGVSASYLGGVISYDNQVKTGVLGVPADLLERCGAVHPEVATAMALGVRRLVPATFGLAVTGVAGPDPQDGRPPGTVFAAVAGPGGSVRSAEFALSGDRALIRNDTVLHGLELVAAMVAEIKPK</sequence>
<dbReference type="EMBL" id="PYGA01000001">
    <property type="protein sequence ID" value="PSL01003.1"/>
    <property type="molecule type" value="Genomic_DNA"/>
</dbReference>
<evidence type="ECO:0000313" key="3">
    <source>
        <dbReference type="Proteomes" id="UP000240542"/>
    </source>
</evidence>
<dbReference type="Pfam" id="PF02464">
    <property type="entry name" value="CinA"/>
    <property type="match status" value="1"/>
</dbReference>
<dbReference type="OrthoDB" id="1253990at2"/>
<name>A0A2P8DUU0_9ACTN</name>
<dbReference type="SUPFAM" id="SSF142433">
    <property type="entry name" value="CinA-like"/>
    <property type="match status" value="1"/>
</dbReference>
<reference evidence="2 3" key="1">
    <citation type="submission" date="2018-03" db="EMBL/GenBank/DDBJ databases">
        <title>Genomic Encyclopedia of Archaeal and Bacterial Type Strains, Phase II (KMG-II): from individual species to whole genera.</title>
        <authorList>
            <person name="Goeker M."/>
        </authorList>
    </citation>
    <scope>NUCLEOTIDE SEQUENCE [LARGE SCALE GENOMIC DNA]</scope>
    <source>
        <strain evidence="2 3">DSM 45312</strain>
    </source>
</reference>
<keyword evidence="3" id="KW-1185">Reference proteome</keyword>
<gene>
    <name evidence="2" type="ORF">CLV63_101482</name>
</gene>
<dbReference type="Proteomes" id="UP000240542">
    <property type="component" value="Unassembled WGS sequence"/>
</dbReference>
<dbReference type="InterPro" id="IPR036653">
    <property type="entry name" value="CinA-like_C"/>
</dbReference>
<dbReference type="AlphaFoldDB" id="A0A2P8DUU0"/>
<dbReference type="Gene3D" id="3.90.950.20">
    <property type="entry name" value="CinA-like"/>
    <property type="match status" value="1"/>
</dbReference>
<organism evidence="2 3">
    <name type="scientific">Murinocardiopsis flavida</name>
    <dbReference type="NCBI Taxonomy" id="645275"/>
    <lineage>
        <taxon>Bacteria</taxon>
        <taxon>Bacillati</taxon>
        <taxon>Actinomycetota</taxon>
        <taxon>Actinomycetes</taxon>
        <taxon>Streptosporangiales</taxon>
        <taxon>Nocardiopsidaceae</taxon>
        <taxon>Murinocardiopsis</taxon>
    </lineage>
</organism>
<feature type="domain" description="CinA C-terminal" evidence="1">
    <location>
        <begin position="2"/>
        <end position="144"/>
    </location>
</feature>
<protein>
    <submittedName>
        <fullName evidence="2">Competence/damage-inducible protein cinA</fullName>
    </submittedName>
</protein>
<evidence type="ECO:0000259" key="1">
    <source>
        <dbReference type="Pfam" id="PF02464"/>
    </source>
</evidence>
<comment type="caution">
    <text evidence="2">The sequence shown here is derived from an EMBL/GenBank/DDBJ whole genome shotgun (WGS) entry which is preliminary data.</text>
</comment>
<dbReference type="NCBIfam" id="TIGR00199">
    <property type="entry name" value="PncC_domain"/>
    <property type="match status" value="1"/>
</dbReference>
<evidence type="ECO:0000313" key="2">
    <source>
        <dbReference type="EMBL" id="PSL01003.1"/>
    </source>
</evidence>
<dbReference type="InterPro" id="IPR008136">
    <property type="entry name" value="CinA_C"/>
</dbReference>